<dbReference type="KEGG" id="ncv:NCAV_0452"/>
<dbReference type="AlphaFoldDB" id="A0A2K5APT2"/>
<reference evidence="2" key="1">
    <citation type="submission" date="2018-01" db="EMBL/GenBank/DDBJ databases">
        <authorList>
            <person name="Kerou L M."/>
        </authorList>
    </citation>
    <scope>NUCLEOTIDE SEQUENCE [LARGE SCALE GENOMIC DNA]</scope>
    <source>
        <strain evidence="2">SCU2</strain>
    </source>
</reference>
<dbReference type="EMBL" id="LT981265">
    <property type="protein sequence ID" value="SPC33646.1"/>
    <property type="molecule type" value="Genomic_DNA"/>
</dbReference>
<evidence type="ECO:0008006" key="3">
    <source>
        <dbReference type="Google" id="ProtNLM"/>
    </source>
</evidence>
<proteinExistence type="predicted"/>
<sequence>MIDMMSSDSNGMLDEGEEWRKKERTILLRRLLDVERPENYTQRVKVIKYLEQEGLPSNDVDVETLASILRDDQLESLLMLTCTNSTAVFKGRYYTFSNGMLQHRGSWDIVRKDLTEFLNAHGRKGYALLKAMLEVDTDTIAGIMAKTSEVYGERLNPINMLIELRDGLRIAYSTSMDEGGRGNGEGKRGRHKTVWGILEEVRPLVRHMLDELCHIPRLSTRDAYMEFEYEVKRMDEELRTYLMQLIEERYEDTLRFGRDVTSEHIARYLRELFGSLYLDPLLAIAQQYSLTDSSIVSEKNHSKVMSTGFNLALFGDPGSGKTFAIKDLILGSENGVPAHGLPGMNRYCGGMTPAKFIAIGEAYEGRSVNFIITEFNDWFKYKGMVEPLKIAMERGIIRYETKSYSIRPYRFTSFFSVNYNTSVYNKNIYEPTIRDPNFKAVEDRMLCRLHILTKDRYGELAKRQSSLMKGILQERMSYTAGMIRDHLTLVYAIQRGYHNKDFKPKQIMINDGVVDKIRDVMDVIIEHIEDGSRYGEHRVPFSVRLEKKTLQLASTLALIRFFSYNDVITIDEHSLSIALRYLVEEAWIRSGYTFDVKSVTDILSIE</sequence>
<dbReference type="Proteomes" id="UP000236248">
    <property type="component" value="Chromosome NCAV"/>
</dbReference>
<keyword evidence="2" id="KW-1185">Reference proteome</keyword>
<accession>A0A2K5APT2</accession>
<organism evidence="1 2">
    <name type="scientific">Candidatus Nitrosocaldus cavascurensis</name>
    <dbReference type="NCBI Taxonomy" id="2058097"/>
    <lineage>
        <taxon>Archaea</taxon>
        <taxon>Nitrososphaerota</taxon>
        <taxon>Nitrososphaeria</taxon>
        <taxon>Candidatus Nitrosocaldales</taxon>
        <taxon>Candidatus Nitrosocaldaceae</taxon>
        <taxon>Candidatus Nitrosocaldus</taxon>
    </lineage>
</organism>
<protein>
    <recommendedName>
        <fullName evidence="3">MCM domain-containing protein</fullName>
    </recommendedName>
</protein>
<gene>
    <name evidence="1" type="ORF">NCAV_0452</name>
</gene>
<evidence type="ECO:0000313" key="1">
    <source>
        <dbReference type="EMBL" id="SPC33646.1"/>
    </source>
</evidence>
<evidence type="ECO:0000313" key="2">
    <source>
        <dbReference type="Proteomes" id="UP000236248"/>
    </source>
</evidence>
<name>A0A2K5APT2_9ARCH</name>